<sequence>MNQQFDYQIGGAYTPPSGTKIVSRDHTAQPAAGLYNICYVNAYQTQDFDAADWLKNRKDLVLHKNGNPVGDTKWKEYVLDITTDAKRQQLAAIFNAQIDDCKTKKFDAIEIDNLDTYSRSQGLITADHAIAYAKLLIDHAHGKGLAIGQKNSLELGTRGKQAGFDFAIAEQCGEFNECGEFTAIYGDSVIMIEYARGNFDKTCKGFGAKVSVVLRDEDVTPGGVYAAC</sequence>
<evidence type="ECO:0000313" key="2">
    <source>
        <dbReference type="EMBL" id="GIJ48605.1"/>
    </source>
</evidence>
<proteinExistence type="predicted"/>
<dbReference type="AlphaFoldDB" id="A0A8J3YRL6"/>
<organism evidence="2 3">
    <name type="scientific">Virgisporangium aliadipatigenens</name>
    <dbReference type="NCBI Taxonomy" id="741659"/>
    <lineage>
        <taxon>Bacteria</taxon>
        <taxon>Bacillati</taxon>
        <taxon>Actinomycetota</taxon>
        <taxon>Actinomycetes</taxon>
        <taxon>Micromonosporales</taxon>
        <taxon>Micromonosporaceae</taxon>
        <taxon>Virgisporangium</taxon>
    </lineage>
</organism>
<dbReference type="InterPro" id="IPR017853">
    <property type="entry name" value="GH"/>
</dbReference>
<dbReference type="PANTHER" id="PTHR35273:SF2">
    <property type="entry name" value="ALPHA-GALACTOSIDASE"/>
    <property type="match status" value="1"/>
</dbReference>
<dbReference type="Gene3D" id="3.20.20.70">
    <property type="entry name" value="Aldolase class I"/>
    <property type="match status" value="1"/>
</dbReference>
<evidence type="ECO:0000259" key="1">
    <source>
        <dbReference type="Pfam" id="PF03537"/>
    </source>
</evidence>
<keyword evidence="3" id="KW-1185">Reference proteome</keyword>
<dbReference type="InterPro" id="IPR013785">
    <property type="entry name" value="Aldolase_TIM"/>
</dbReference>
<evidence type="ECO:0000313" key="3">
    <source>
        <dbReference type="Proteomes" id="UP000619260"/>
    </source>
</evidence>
<gene>
    <name evidence="2" type="ORF">Val02_54910</name>
</gene>
<reference evidence="2" key="1">
    <citation type="submission" date="2021-01" db="EMBL/GenBank/DDBJ databases">
        <title>Whole genome shotgun sequence of Virgisporangium aliadipatigenens NBRC 105644.</title>
        <authorList>
            <person name="Komaki H."/>
            <person name="Tamura T."/>
        </authorList>
    </citation>
    <scope>NUCLEOTIDE SEQUENCE</scope>
    <source>
        <strain evidence="2">NBRC 105644</strain>
    </source>
</reference>
<name>A0A8J3YRL6_9ACTN</name>
<dbReference type="Proteomes" id="UP000619260">
    <property type="component" value="Unassembled WGS sequence"/>
</dbReference>
<protein>
    <recommendedName>
        <fullName evidence="1">Glycoside-hydrolase family GH114 TIM-barrel domain-containing protein</fullName>
    </recommendedName>
</protein>
<dbReference type="InterPro" id="IPR004352">
    <property type="entry name" value="GH114_TIM-barrel"/>
</dbReference>
<comment type="caution">
    <text evidence="2">The sequence shown here is derived from an EMBL/GenBank/DDBJ whole genome shotgun (WGS) entry which is preliminary data.</text>
</comment>
<dbReference type="EMBL" id="BOPF01000021">
    <property type="protein sequence ID" value="GIJ48605.1"/>
    <property type="molecule type" value="Genomic_DNA"/>
</dbReference>
<dbReference type="Pfam" id="PF03537">
    <property type="entry name" value="Glyco_hydro_114"/>
    <property type="match status" value="1"/>
</dbReference>
<dbReference type="PANTHER" id="PTHR35273">
    <property type="entry name" value="ALPHA-1,4 POLYGALACTOSAMINIDASE, PUTATIVE (AFU_ORTHOLOGUE AFUA_3G07890)-RELATED"/>
    <property type="match status" value="1"/>
</dbReference>
<accession>A0A8J3YRL6</accession>
<feature type="domain" description="Glycoside-hydrolase family GH114 TIM-barrel" evidence="1">
    <location>
        <begin position="4"/>
        <end position="220"/>
    </location>
</feature>
<dbReference type="SUPFAM" id="SSF51445">
    <property type="entry name" value="(Trans)glycosidases"/>
    <property type="match status" value="1"/>
</dbReference>